<evidence type="ECO:0000259" key="11">
    <source>
        <dbReference type="PROSITE" id="PS50271"/>
    </source>
</evidence>
<dbReference type="GO" id="GO:0005886">
    <property type="term" value="C:plasma membrane"/>
    <property type="evidence" value="ECO:0007669"/>
    <property type="project" value="UniProtKB-SubCell"/>
</dbReference>
<keyword evidence="4 10" id="KW-0812">Transmembrane</keyword>
<keyword evidence="8 10" id="KW-0472">Membrane</keyword>
<dbReference type="InterPro" id="IPR006153">
    <property type="entry name" value="Cation/H_exchanger_TM"/>
</dbReference>
<proteinExistence type="predicted"/>
<dbReference type="GO" id="GO:0015386">
    <property type="term" value="F:potassium:proton antiporter activity"/>
    <property type="evidence" value="ECO:0007669"/>
    <property type="project" value="TreeGrafter"/>
</dbReference>
<dbReference type="SUPFAM" id="SSF57850">
    <property type="entry name" value="RING/U-box"/>
    <property type="match status" value="1"/>
</dbReference>
<dbReference type="GO" id="GO:0015385">
    <property type="term" value="F:sodium:proton antiporter activity"/>
    <property type="evidence" value="ECO:0007669"/>
    <property type="project" value="InterPro"/>
</dbReference>
<dbReference type="EMBL" id="QXGH01000016">
    <property type="protein sequence ID" value="RHW26600.1"/>
    <property type="molecule type" value="Genomic_DNA"/>
</dbReference>
<evidence type="ECO:0000256" key="10">
    <source>
        <dbReference type="SAM" id="Phobius"/>
    </source>
</evidence>
<gene>
    <name evidence="12" type="ORF">D0Z08_12575</name>
</gene>
<organism evidence="12 13">
    <name type="scientific">Nocardioides immobilis</name>
    <dbReference type="NCBI Taxonomy" id="2049295"/>
    <lineage>
        <taxon>Bacteria</taxon>
        <taxon>Bacillati</taxon>
        <taxon>Actinomycetota</taxon>
        <taxon>Actinomycetes</taxon>
        <taxon>Propionibacteriales</taxon>
        <taxon>Nocardioidaceae</taxon>
        <taxon>Nocardioides</taxon>
    </lineage>
</organism>
<keyword evidence="7" id="KW-0406">Ion transport</keyword>
<dbReference type="PANTHER" id="PTHR10110">
    <property type="entry name" value="SODIUM/HYDROGEN EXCHANGER"/>
    <property type="match status" value="1"/>
</dbReference>
<evidence type="ECO:0000256" key="1">
    <source>
        <dbReference type="ARBA" id="ARBA00004651"/>
    </source>
</evidence>
<evidence type="ECO:0000313" key="13">
    <source>
        <dbReference type="Proteomes" id="UP000283644"/>
    </source>
</evidence>
<dbReference type="Gene3D" id="3.30.40.10">
    <property type="entry name" value="Zinc/RING finger domain, C3HC4 (zinc finger)"/>
    <property type="match status" value="1"/>
</dbReference>
<reference evidence="12 13" key="1">
    <citation type="submission" date="2018-09" db="EMBL/GenBank/DDBJ databases">
        <title>Genome sequencing of Nocardioides immobilis CCTCC AB 2017083 for comparison to Nocardioides silvaticus.</title>
        <authorList>
            <person name="Li C."/>
            <person name="Wang G."/>
        </authorList>
    </citation>
    <scope>NUCLEOTIDE SEQUENCE [LARGE SCALE GENOMIC DNA]</scope>
    <source>
        <strain evidence="12 13">CCTCC AB 2017083</strain>
    </source>
</reference>
<sequence length="624" mass="66305">MEIALLLVAIAVTVLAVTAISGRLGIAAPIPLILVGWAGSYLPGVPTIHLEPEVVLLGLLPPLLYAAALGTSLVDFNANRRPILLLSVGLVAFTTVGVALVVHAILPEVGWPAAFAIGAVVAPPDAVAATAIGRRIGLPRRIVTILEGESLLNDATALVALRTAIAAIGTTSVAMTSAGEIGLDFLVAAGGGLVVGILGFLLVAKIRKHVKDPVLDTGISLVVPFATYIAAEEINASGVVAVVVAGLLLGHKAPILQTAQSRIAERMNWRTLAFILENTVFLLIGLQARWLVDDVRASTLPTGTIVSVCLATLAAVVVLRMAWVFPARYLLIRPGPDPATGRRPPASYTFLIGWAGMRGVVTLAAAFIIPETVPHREVLLMIAFTVVAGTLLLQGTSLGWIARRLKVPAPDPMDDALARATLLQQASKAGHQVLDDLDSDDPYGVADLIRQRIEQRNFAAWERLGTTAGEESPAALYARVREEMIEAERRRVLEIRSTGSVPSEVVSDVLAMLDIEESMLDAAEEERADVEAERVRRPAGKECDHLLSAPLTEPTGELGCGECLAIGSRWVALRMCLTCGTIGCCDSSPHRHATAHFHATAHPVMRSVEPAETWRWCYVHHLTA</sequence>
<accession>A0A417Y1R0</accession>
<evidence type="ECO:0000256" key="4">
    <source>
        <dbReference type="ARBA" id="ARBA00022692"/>
    </source>
</evidence>
<evidence type="ECO:0000256" key="2">
    <source>
        <dbReference type="ARBA" id="ARBA00022448"/>
    </source>
</evidence>
<dbReference type="Proteomes" id="UP000283644">
    <property type="component" value="Unassembled WGS sequence"/>
</dbReference>
<evidence type="ECO:0000256" key="6">
    <source>
        <dbReference type="ARBA" id="ARBA00023053"/>
    </source>
</evidence>
<feature type="transmembrane region" description="Helical" evidence="10">
    <location>
        <begin position="346"/>
        <end position="369"/>
    </location>
</feature>
<dbReference type="OrthoDB" id="57886at2"/>
<evidence type="ECO:0000256" key="8">
    <source>
        <dbReference type="ARBA" id="ARBA00023136"/>
    </source>
</evidence>
<dbReference type="RefSeq" id="WP_118925597.1">
    <property type="nucleotide sequence ID" value="NZ_QXGH01000016.1"/>
</dbReference>
<dbReference type="AlphaFoldDB" id="A0A417Y1R0"/>
<feature type="transmembrane region" description="Helical" evidence="10">
    <location>
        <begin position="181"/>
        <end position="202"/>
    </location>
</feature>
<evidence type="ECO:0000256" key="3">
    <source>
        <dbReference type="ARBA" id="ARBA00022475"/>
    </source>
</evidence>
<dbReference type="GO" id="GO:0008270">
    <property type="term" value="F:zinc ion binding"/>
    <property type="evidence" value="ECO:0007669"/>
    <property type="project" value="InterPro"/>
</dbReference>
<feature type="transmembrane region" description="Helical" evidence="10">
    <location>
        <begin position="54"/>
        <end position="76"/>
    </location>
</feature>
<keyword evidence="2" id="KW-0813">Transport</keyword>
<feature type="transmembrane region" description="Helical" evidence="10">
    <location>
        <begin position="271"/>
        <end position="292"/>
    </location>
</feature>
<dbReference type="GO" id="GO:0098719">
    <property type="term" value="P:sodium ion import across plasma membrane"/>
    <property type="evidence" value="ECO:0007669"/>
    <property type="project" value="TreeGrafter"/>
</dbReference>
<keyword evidence="9" id="KW-0739">Sodium transport</keyword>
<dbReference type="PROSITE" id="PS50271">
    <property type="entry name" value="ZF_UBP"/>
    <property type="match status" value="1"/>
</dbReference>
<dbReference type="Gene3D" id="6.10.140.1330">
    <property type="match status" value="1"/>
</dbReference>
<keyword evidence="13" id="KW-1185">Reference proteome</keyword>
<evidence type="ECO:0000256" key="5">
    <source>
        <dbReference type="ARBA" id="ARBA00022989"/>
    </source>
</evidence>
<name>A0A417Y1R0_9ACTN</name>
<keyword evidence="5 10" id="KW-1133">Transmembrane helix</keyword>
<dbReference type="InterPro" id="IPR013083">
    <property type="entry name" value="Znf_RING/FYVE/PHD"/>
</dbReference>
<feature type="transmembrane region" description="Helical" evidence="10">
    <location>
        <begin position="304"/>
        <end position="325"/>
    </location>
</feature>
<dbReference type="Pfam" id="PF00999">
    <property type="entry name" value="Na_H_Exchanger"/>
    <property type="match status" value="1"/>
</dbReference>
<keyword evidence="6" id="KW-0915">Sodium</keyword>
<keyword evidence="3" id="KW-1003">Cell membrane</keyword>
<dbReference type="GO" id="GO:0051453">
    <property type="term" value="P:regulation of intracellular pH"/>
    <property type="evidence" value="ECO:0007669"/>
    <property type="project" value="TreeGrafter"/>
</dbReference>
<feature type="transmembrane region" description="Helical" evidence="10">
    <location>
        <begin position="83"/>
        <end position="106"/>
    </location>
</feature>
<evidence type="ECO:0000256" key="9">
    <source>
        <dbReference type="ARBA" id="ARBA00023201"/>
    </source>
</evidence>
<comment type="subcellular location">
    <subcellularLocation>
        <location evidence="1">Cell membrane</location>
        <topology evidence="1">Multi-pass membrane protein</topology>
    </subcellularLocation>
</comment>
<comment type="caution">
    <text evidence="12">The sequence shown here is derived from an EMBL/GenBank/DDBJ whole genome shotgun (WGS) entry which is preliminary data.</text>
</comment>
<dbReference type="InterPro" id="IPR001607">
    <property type="entry name" value="Znf_UBP"/>
</dbReference>
<evidence type="ECO:0000313" key="12">
    <source>
        <dbReference type="EMBL" id="RHW26600.1"/>
    </source>
</evidence>
<dbReference type="Pfam" id="PF02148">
    <property type="entry name" value="zf-UBP"/>
    <property type="match status" value="1"/>
</dbReference>
<feature type="domain" description="UBP-type" evidence="11">
    <location>
        <begin position="541"/>
        <end position="624"/>
    </location>
</feature>
<protein>
    <submittedName>
        <fullName evidence="12">Sodium:proton antiporter</fullName>
    </submittedName>
</protein>
<feature type="transmembrane region" description="Helical" evidence="10">
    <location>
        <begin position="381"/>
        <end position="402"/>
    </location>
</feature>
<evidence type="ECO:0000256" key="7">
    <source>
        <dbReference type="ARBA" id="ARBA00023065"/>
    </source>
</evidence>
<dbReference type="PANTHER" id="PTHR10110:SF86">
    <property type="entry name" value="SODIUM_HYDROGEN EXCHANGER 7"/>
    <property type="match status" value="1"/>
</dbReference>
<dbReference type="InterPro" id="IPR018422">
    <property type="entry name" value="Cation/H_exchanger_CPA1"/>
</dbReference>